<dbReference type="OrthoDB" id="9803101at2"/>
<sequence>MTHKIIQPDNWLPAKGYANGVLTKDGTLHIGGQIGWDANKKFVSGDFVGQMKQALRNIAEIVEAAGGQVTDVTRLTWFVTDKREYLAKQPEVGAAYREVFGRHFPAMSMIIVAGLVEDDAVVEIEATAHLT</sequence>
<dbReference type="EMBL" id="FWFP01000002">
    <property type="protein sequence ID" value="SLN24335.1"/>
    <property type="molecule type" value="Genomic_DNA"/>
</dbReference>
<protein>
    <submittedName>
        <fullName evidence="1">Putative aminoacrylate peracid reductase RutC</fullName>
        <ecNumber evidence="1">1.-.-.-</ecNumber>
    </submittedName>
</protein>
<proteinExistence type="predicted"/>
<evidence type="ECO:0000313" key="2">
    <source>
        <dbReference type="Proteomes" id="UP000193778"/>
    </source>
</evidence>
<accession>A0A1X6YKW1</accession>
<dbReference type="InterPro" id="IPR006175">
    <property type="entry name" value="YjgF/YER057c/UK114"/>
</dbReference>
<organism evidence="1 2">
    <name type="scientific">Ruegeria meonggei</name>
    <dbReference type="NCBI Taxonomy" id="1446476"/>
    <lineage>
        <taxon>Bacteria</taxon>
        <taxon>Pseudomonadati</taxon>
        <taxon>Pseudomonadota</taxon>
        <taxon>Alphaproteobacteria</taxon>
        <taxon>Rhodobacterales</taxon>
        <taxon>Roseobacteraceae</taxon>
        <taxon>Ruegeria</taxon>
    </lineage>
</organism>
<evidence type="ECO:0000313" key="1">
    <source>
        <dbReference type="EMBL" id="SLN24335.1"/>
    </source>
</evidence>
<dbReference type="RefSeq" id="WP_085821469.1">
    <property type="nucleotide sequence ID" value="NZ_FWFP01000002.1"/>
</dbReference>
<keyword evidence="1" id="KW-0560">Oxidoreductase</keyword>
<gene>
    <name evidence="1" type="primary">rutC</name>
    <name evidence="1" type="ORF">RUM8411_00954</name>
</gene>
<dbReference type="Pfam" id="PF01042">
    <property type="entry name" value="Ribonuc_L-PSP"/>
    <property type="match status" value="1"/>
</dbReference>
<keyword evidence="2" id="KW-1185">Reference proteome</keyword>
<dbReference type="SUPFAM" id="SSF55298">
    <property type="entry name" value="YjgF-like"/>
    <property type="match status" value="1"/>
</dbReference>
<dbReference type="CDD" id="cd00448">
    <property type="entry name" value="YjgF_YER057c_UK114_family"/>
    <property type="match status" value="1"/>
</dbReference>
<dbReference type="InterPro" id="IPR035959">
    <property type="entry name" value="RutC-like_sf"/>
</dbReference>
<dbReference type="Proteomes" id="UP000193778">
    <property type="component" value="Unassembled WGS sequence"/>
</dbReference>
<dbReference type="PANTHER" id="PTHR43857:SF1">
    <property type="entry name" value="YJGH FAMILY PROTEIN"/>
    <property type="match status" value="1"/>
</dbReference>
<dbReference type="Gene3D" id="3.30.1330.40">
    <property type="entry name" value="RutC-like"/>
    <property type="match status" value="1"/>
</dbReference>
<dbReference type="PANTHER" id="PTHR43857">
    <property type="entry name" value="BLR7761 PROTEIN"/>
    <property type="match status" value="1"/>
</dbReference>
<dbReference type="GO" id="GO:0016491">
    <property type="term" value="F:oxidoreductase activity"/>
    <property type="evidence" value="ECO:0007669"/>
    <property type="project" value="UniProtKB-KW"/>
</dbReference>
<reference evidence="2" key="1">
    <citation type="submission" date="2017-03" db="EMBL/GenBank/DDBJ databases">
        <authorList>
            <person name="Rodrigo-Torres L."/>
            <person name="Arahal R.D."/>
            <person name="Lucena T."/>
        </authorList>
    </citation>
    <scope>NUCLEOTIDE SEQUENCE [LARGE SCALE GENOMIC DNA]</scope>
    <source>
        <strain evidence="2">CECT 8411</strain>
    </source>
</reference>
<dbReference type="EC" id="1.-.-.-" evidence="1"/>
<dbReference type="AlphaFoldDB" id="A0A1X6YKW1"/>
<name>A0A1X6YKW1_9RHOB</name>